<name>A0A3R7AFI1_9STRA</name>
<dbReference type="AlphaFoldDB" id="A0A3R7AFI1"/>
<dbReference type="GO" id="GO:0004526">
    <property type="term" value="F:ribonuclease P activity"/>
    <property type="evidence" value="ECO:0007669"/>
    <property type="project" value="TreeGrafter"/>
</dbReference>
<proteinExistence type="predicted"/>
<comment type="caution">
    <text evidence="1">The sequence shown here is derived from an EMBL/GenBank/DDBJ whole genome shotgun (WGS) entry which is preliminary data.</text>
</comment>
<gene>
    <name evidence="1" type="ORF">DYB32_000795</name>
</gene>
<accession>A0A3R7AFI1</accession>
<dbReference type="VEuPathDB" id="FungiDB:H310_14333"/>
<dbReference type="PANTHER" id="PTHR13547">
    <property type="match status" value="1"/>
</dbReference>
<protein>
    <submittedName>
        <fullName evidence="1">Uncharacterized protein</fullName>
    </submittedName>
</protein>
<evidence type="ECO:0000313" key="2">
    <source>
        <dbReference type="Proteomes" id="UP000285060"/>
    </source>
</evidence>
<dbReference type="EMBL" id="QUSY01000022">
    <property type="protein sequence ID" value="RHY34645.1"/>
    <property type="molecule type" value="Genomic_DNA"/>
</dbReference>
<dbReference type="GO" id="GO:0001682">
    <property type="term" value="P:tRNA 5'-leader removal"/>
    <property type="evidence" value="ECO:0007669"/>
    <property type="project" value="TreeGrafter"/>
</dbReference>
<dbReference type="Gene3D" id="3.40.50.11980">
    <property type="match status" value="1"/>
</dbReference>
<keyword evidence="2" id="KW-1185">Reference proteome</keyword>
<evidence type="ECO:0000313" key="1">
    <source>
        <dbReference type="EMBL" id="RHY34645.1"/>
    </source>
</evidence>
<dbReference type="PANTHER" id="PTHR13547:SF1">
    <property type="entry name" value="MITOCHONDRIAL RIBONUCLEASE P CATALYTIC SUBUNIT"/>
    <property type="match status" value="1"/>
</dbReference>
<dbReference type="Proteomes" id="UP000285060">
    <property type="component" value="Unassembled WGS sequence"/>
</dbReference>
<organism evidence="1 2">
    <name type="scientific">Aphanomyces invadans</name>
    <dbReference type="NCBI Taxonomy" id="157072"/>
    <lineage>
        <taxon>Eukaryota</taxon>
        <taxon>Sar</taxon>
        <taxon>Stramenopiles</taxon>
        <taxon>Oomycota</taxon>
        <taxon>Saprolegniomycetes</taxon>
        <taxon>Saprolegniales</taxon>
        <taxon>Verrucalvaceae</taxon>
        <taxon>Aphanomyces</taxon>
    </lineage>
</organism>
<reference evidence="1 2" key="1">
    <citation type="submission" date="2018-08" db="EMBL/GenBank/DDBJ databases">
        <title>Aphanomyces genome sequencing and annotation.</title>
        <authorList>
            <person name="Minardi D."/>
            <person name="Oidtmann B."/>
            <person name="Van Der Giezen M."/>
            <person name="Studholme D.J."/>
        </authorList>
    </citation>
    <scope>NUCLEOTIDE SEQUENCE [LARGE SCALE GENOMIC DNA]</scope>
    <source>
        <strain evidence="1 2">NJM0002</strain>
    </source>
</reference>
<sequence length="454" mass="51046">MVQVAMTMPHQSFSTDAMKKDLGYRPPIHRLLYSSNSTIEEVFDVLASRVSPYDSKGSDAFFYKCLQHDSLSPTFVHAVMAYFNNFLRDDPAGPSDGTMASVMSLMIKYAWMQASFALAALKHGHEGLVRSIMDDLHVLRYQFSRAEAAVWEASFEPRLLDAGHDTNSSATGTTDDWRVCTHCGTSLEKLKVRPFETAQLLQAVRALCTAPSKHRSAAIPTKTSMLKERALAEFEAWLARRHAQMHFIVDGPNVAYLNQNFEGGAFRFDYVDRVIAELEADGHVVSVTMPSIYFNEVSLLSVKASTASRRLQKEGKKVHRTRTNADKAFLDKWEARDQAFKCRRENVRVVTNDFMRDHIVVLADQFHISRDLIDRWRDSTIVGVRVLDRTLKPDGVTSTSNSATSALQVEIVESLPYSLVVQGHGDSIYHIPLARSIGANDPPEWLCLSRGTRR</sequence>